<protein>
    <recommendedName>
        <fullName evidence="9">Knottin scorpion toxin-like domain-containing protein</fullName>
    </recommendedName>
</protein>
<dbReference type="InterPro" id="IPR010851">
    <property type="entry name" value="DEFL"/>
</dbReference>
<dbReference type="Gramene" id="ESQ38780">
    <property type="protein sequence ID" value="ESQ38780"/>
    <property type="gene ID" value="EUTSA_v10029330mg"/>
</dbReference>
<organism evidence="7 8">
    <name type="scientific">Eutrema salsugineum</name>
    <name type="common">Saltwater cress</name>
    <name type="synonym">Sisymbrium salsugineum</name>
    <dbReference type="NCBI Taxonomy" id="72664"/>
    <lineage>
        <taxon>Eukaryota</taxon>
        <taxon>Viridiplantae</taxon>
        <taxon>Streptophyta</taxon>
        <taxon>Embryophyta</taxon>
        <taxon>Tracheophyta</taxon>
        <taxon>Spermatophyta</taxon>
        <taxon>Magnoliopsida</taxon>
        <taxon>eudicotyledons</taxon>
        <taxon>Gunneridae</taxon>
        <taxon>Pentapetalae</taxon>
        <taxon>rosids</taxon>
        <taxon>malvids</taxon>
        <taxon>Brassicales</taxon>
        <taxon>Brassicaceae</taxon>
        <taxon>Eutremeae</taxon>
        <taxon>Eutrema</taxon>
    </lineage>
</organism>
<keyword evidence="4" id="KW-0611">Plant defense</keyword>
<accession>V4KLJ5</accession>
<keyword evidence="2" id="KW-0929">Antimicrobial</keyword>
<gene>
    <name evidence="7" type="ORF">EUTSA_v10029330mg</name>
</gene>
<dbReference type="EMBL" id="KI517537">
    <property type="protein sequence ID" value="ESQ38780.1"/>
    <property type="molecule type" value="Genomic_DNA"/>
</dbReference>
<dbReference type="PANTHER" id="PTHR33830">
    <property type="entry name" value="DEFENSIN-LIKE PROTEIN 184-RELATED"/>
    <property type="match status" value="1"/>
</dbReference>
<evidence type="ECO:0000256" key="3">
    <source>
        <dbReference type="ARBA" id="ARBA00022577"/>
    </source>
</evidence>
<dbReference type="OMA" id="CKDKCAS"/>
<feature type="signal peptide" evidence="6">
    <location>
        <begin position="1"/>
        <end position="25"/>
    </location>
</feature>
<dbReference type="Proteomes" id="UP000030689">
    <property type="component" value="Unassembled WGS sequence"/>
</dbReference>
<sequence>MTKATVLAIFMAVLVLGMVTMESQGQEMCHEYFTGTEICDAKQCAAQCSSKWKGSGKCIAQSKNCLCTFHCKN</sequence>
<evidence type="ECO:0000256" key="2">
    <source>
        <dbReference type="ARBA" id="ARBA00022529"/>
    </source>
</evidence>
<evidence type="ECO:0000256" key="6">
    <source>
        <dbReference type="SAM" id="SignalP"/>
    </source>
</evidence>
<evidence type="ECO:0000313" key="7">
    <source>
        <dbReference type="EMBL" id="ESQ38780.1"/>
    </source>
</evidence>
<feature type="chain" id="PRO_5004720951" description="Knottin scorpion toxin-like domain-containing protein" evidence="6">
    <location>
        <begin position="26"/>
        <end position="73"/>
    </location>
</feature>
<dbReference type="AlphaFoldDB" id="V4KLJ5"/>
<evidence type="ECO:0000256" key="5">
    <source>
        <dbReference type="ARBA" id="ARBA00023157"/>
    </source>
</evidence>
<reference evidence="7 8" key="1">
    <citation type="journal article" date="2013" name="Front. Plant Sci.">
        <title>The Reference Genome of the Halophytic Plant Eutrema salsugineum.</title>
        <authorList>
            <person name="Yang R."/>
            <person name="Jarvis D.E."/>
            <person name="Chen H."/>
            <person name="Beilstein M.A."/>
            <person name="Grimwood J."/>
            <person name="Jenkins J."/>
            <person name="Shu S."/>
            <person name="Prochnik S."/>
            <person name="Xin M."/>
            <person name="Ma C."/>
            <person name="Schmutz J."/>
            <person name="Wing R.A."/>
            <person name="Mitchell-Olds T."/>
            <person name="Schumaker K.S."/>
            <person name="Wang X."/>
        </authorList>
    </citation>
    <scope>NUCLEOTIDE SEQUENCE [LARGE SCALE GENOMIC DNA]</scope>
</reference>
<name>V4KLJ5_EUTSA</name>
<keyword evidence="6" id="KW-0732">Signal</keyword>
<proteinExistence type="inferred from homology"/>
<evidence type="ECO:0000256" key="4">
    <source>
        <dbReference type="ARBA" id="ARBA00022821"/>
    </source>
</evidence>
<dbReference type="KEGG" id="eus:EUTSA_v10029330mg"/>
<dbReference type="Pfam" id="PF07333">
    <property type="entry name" value="SLR1-BP"/>
    <property type="match status" value="1"/>
</dbReference>
<keyword evidence="5" id="KW-1015">Disulfide bond</keyword>
<evidence type="ECO:0000256" key="1">
    <source>
        <dbReference type="ARBA" id="ARBA00006722"/>
    </source>
</evidence>
<dbReference type="PANTHER" id="PTHR33830:SF39">
    <property type="entry name" value="PECTINESTERASE INHIBITOR DOMAIN-CONTAINING PROTEIN"/>
    <property type="match status" value="1"/>
</dbReference>
<keyword evidence="8" id="KW-1185">Reference proteome</keyword>
<keyword evidence="3" id="KW-0295">Fungicide</keyword>
<evidence type="ECO:0000313" key="8">
    <source>
        <dbReference type="Proteomes" id="UP000030689"/>
    </source>
</evidence>
<dbReference type="GO" id="GO:0050832">
    <property type="term" value="P:defense response to fungus"/>
    <property type="evidence" value="ECO:0007669"/>
    <property type="project" value="UniProtKB-KW"/>
</dbReference>
<evidence type="ECO:0008006" key="9">
    <source>
        <dbReference type="Google" id="ProtNLM"/>
    </source>
</evidence>
<dbReference type="GO" id="GO:0031640">
    <property type="term" value="P:killing of cells of another organism"/>
    <property type="evidence" value="ECO:0007669"/>
    <property type="project" value="UniProtKB-KW"/>
</dbReference>
<comment type="similarity">
    <text evidence="1">Belongs to the DEFL family.</text>
</comment>